<dbReference type="Proteomes" id="UP000095284">
    <property type="component" value="Unplaced"/>
</dbReference>
<evidence type="ECO:0000256" key="6">
    <source>
        <dbReference type="RuleBase" id="RU361182"/>
    </source>
</evidence>
<feature type="modified residue" description="1-thioglycine" evidence="5">
    <location>
        <position position="97"/>
    </location>
</feature>
<dbReference type="EMBL" id="CAJFDI010000006">
    <property type="protein sequence ID" value="CAD5234250.1"/>
    <property type="molecule type" value="Genomic_DNA"/>
</dbReference>
<evidence type="ECO:0000256" key="1">
    <source>
        <dbReference type="ARBA" id="ARBA00022490"/>
    </source>
</evidence>
<evidence type="ECO:0000313" key="7">
    <source>
        <dbReference type="EMBL" id="CAD5234250.1"/>
    </source>
</evidence>
<gene>
    <name evidence="7" type="ORF">BXYJ_LOCUS14341</name>
</gene>
<name>A0A1I7SLY8_BURXY</name>
<dbReference type="PIRSF" id="PIRSF037379">
    <property type="entry name" value="Ubiquitin-related_modifier_1"/>
    <property type="match status" value="1"/>
</dbReference>
<feature type="cross-link" description="Glycyl lysine isopeptide (Gly-Lys) (interchain with K-? in acceptor proteins)" evidence="5">
    <location>
        <position position="97"/>
    </location>
</feature>
<comment type="subcellular location">
    <subcellularLocation>
        <location evidence="5 6">Cytoplasm</location>
    </subcellularLocation>
</comment>
<dbReference type="Proteomes" id="UP000659654">
    <property type="component" value="Unassembled WGS sequence"/>
</dbReference>
<dbReference type="GO" id="GO:0032447">
    <property type="term" value="P:protein urmylation"/>
    <property type="evidence" value="ECO:0007669"/>
    <property type="project" value="UniProtKB-UniRule"/>
</dbReference>
<keyword evidence="4 5" id="KW-0833">Ubl conjugation pathway</keyword>
<keyword evidence="2 5" id="KW-1017">Isopeptide bond</keyword>
<evidence type="ECO:0000256" key="5">
    <source>
        <dbReference type="HAMAP-Rule" id="MF_03048"/>
    </source>
</evidence>
<dbReference type="GO" id="GO:0005829">
    <property type="term" value="C:cytosol"/>
    <property type="evidence" value="ECO:0007669"/>
    <property type="project" value="UniProtKB-UniRule"/>
</dbReference>
<reference evidence="11" key="1">
    <citation type="submission" date="2016-11" db="UniProtKB">
        <authorList>
            <consortium name="WormBaseParasite"/>
        </authorList>
    </citation>
    <scope>IDENTIFICATION</scope>
</reference>
<keyword evidence="1 5" id="KW-0963">Cytoplasm</keyword>
<dbReference type="Proteomes" id="UP000582659">
    <property type="component" value="Unassembled WGS sequence"/>
</dbReference>
<evidence type="ECO:0000313" key="8">
    <source>
        <dbReference type="EMBL" id="CAG9129933.1"/>
    </source>
</evidence>
<evidence type="ECO:0000256" key="4">
    <source>
        <dbReference type="ARBA" id="ARBA00022786"/>
    </source>
</evidence>
<dbReference type="Gene3D" id="3.10.20.30">
    <property type="match status" value="1"/>
</dbReference>
<evidence type="ECO:0000313" key="10">
    <source>
        <dbReference type="Proteomes" id="UP000659654"/>
    </source>
</evidence>
<organism evidence="9 11">
    <name type="scientific">Bursaphelenchus xylophilus</name>
    <name type="common">Pinewood nematode worm</name>
    <name type="synonym">Aphelenchoides xylophilus</name>
    <dbReference type="NCBI Taxonomy" id="6326"/>
    <lineage>
        <taxon>Eukaryota</taxon>
        <taxon>Metazoa</taxon>
        <taxon>Ecdysozoa</taxon>
        <taxon>Nematoda</taxon>
        <taxon>Chromadorea</taxon>
        <taxon>Rhabditida</taxon>
        <taxon>Tylenchina</taxon>
        <taxon>Tylenchomorpha</taxon>
        <taxon>Aphelenchoidea</taxon>
        <taxon>Aphelenchoididae</taxon>
        <taxon>Bursaphelenchus</taxon>
    </lineage>
</organism>
<evidence type="ECO:0000313" key="11">
    <source>
        <dbReference type="WBParaSite" id="BXY_1407100.1"/>
    </source>
</evidence>
<evidence type="ECO:0000313" key="9">
    <source>
        <dbReference type="Proteomes" id="UP000095284"/>
    </source>
</evidence>
<dbReference type="SUPFAM" id="SSF54285">
    <property type="entry name" value="MoaD/ThiS"/>
    <property type="match status" value="1"/>
</dbReference>
<comment type="similarity">
    <text evidence="5 6">Belongs to the URM1 family.</text>
</comment>
<sequence length="97" mass="10651">MPNLRLLFSGGSEALFGDKKEHVVNIDGNVTVKDLIRWVVDNLLEDKSRAPLFEDNGTVRPGILVMVNDVDWEITGGLSTALKENDEISFISTLHGG</sequence>
<dbReference type="AlphaFoldDB" id="A0A1I7SLY8"/>
<comment type="PTM">
    <text evidence="5">C-terminal thiocarboxylation occurs in 2 steps, it is first acyl-adenylated (-COAMP) via the hesA/moeB/thiF part of the MOCS3/UBA4 homolog, then thiocarboxylated (-COSH) via the rhodanese domain of the MOCS3/UBA4 homolog.</text>
</comment>
<dbReference type="GO" id="GO:0034227">
    <property type="term" value="P:tRNA thio-modification"/>
    <property type="evidence" value="ECO:0007669"/>
    <property type="project" value="UniProtKB-UniRule"/>
</dbReference>
<dbReference type="UniPathway" id="UPA00988"/>
<dbReference type="PANTHER" id="PTHR14986">
    <property type="entry name" value="RURM1 PROTEIN"/>
    <property type="match status" value="1"/>
</dbReference>
<dbReference type="Pfam" id="PF09138">
    <property type="entry name" value="Urm1"/>
    <property type="match status" value="1"/>
</dbReference>
<dbReference type="WBParaSite" id="BXY_1407100.1">
    <property type="protein sequence ID" value="BXY_1407100.1"/>
    <property type="gene ID" value="BXY_1407100"/>
</dbReference>
<reference evidence="8" key="2">
    <citation type="submission" date="2020-08" db="EMBL/GenBank/DDBJ databases">
        <authorList>
            <person name="Kikuchi T."/>
        </authorList>
    </citation>
    <scope>NUCLEOTIDE SEQUENCE</scope>
    <source>
        <strain evidence="7">Ka4C1</strain>
    </source>
</reference>
<dbReference type="OrthoDB" id="10248987at2759"/>
<dbReference type="HAMAP" id="MF_03048">
    <property type="entry name" value="Urm1"/>
    <property type="match status" value="1"/>
</dbReference>
<comment type="function">
    <text evidence="5">Acts as a sulfur carrier required for 2-thiolation of mcm(5)S(2)U at tRNA wobble positions of cytosolic tRNA(Lys), tRNA(Glu) and tRNA(Gln). Serves as sulfur donor in tRNA 2-thiolation reaction by being thiocarboxylated (-COSH) at its C-terminus by the MOCS3/UBA4 homolog. The sulfur is then transferred to tRNA to form 2-thiolation of mcm(5)S(2)U. Also acts as a ubiquitin-like protein (UBL) that is covalently conjugated via an isopeptide bond to lysine residues of target proteins. The thiocarboxylated form serves as substrate for conjugation and oxidative stress specifically induces the formation of UBL-protein conjugates.</text>
</comment>
<dbReference type="InterPro" id="IPR012675">
    <property type="entry name" value="Beta-grasp_dom_sf"/>
</dbReference>
<protein>
    <recommendedName>
        <fullName evidence="5">Ubiquitin-related modifier 1 homolog</fullName>
    </recommendedName>
</protein>
<comment type="pathway">
    <text evidence="5 6">tRNA modification; 5-methoxycarbonylmethyl-2-thiouridine-tRNA biosynthesis.</text>
</comment>
<dbReference type="EMBL" id="CAJFCV020000006">
    <property type="protein sequence ID" value="CAG9129933.1"/>
    <property type="molecule type" value="Genomic_DNA"/>
</dbReference>
<keyword evidence="3 5" id="KW-0819">tRNA processing</keyword>
<accession>A0A1I7SLY8</accession>
<evidence type="ECO:0000256" key="3">
    <source>
        <dbReference type="ARBA" id="ARBA00022694"/>
    </source>
</evidence>
<dbReference type="GO" id="GO:0002098">
    <property type="term" value="P:tRNA wobble uridine modification"/>
    <property type="evidence" value="ECO:0007669"/>
    <property type="project" value="UniProtKB-UniRule"/>
</dbReference>
<dbReference type="SMR" id="A0A1I7SLY8"/>
<keyword evidence="10" id="KW-1185">Reference proteome</keyword>
<dbReference type="InterPro" id="IPR016155">
    <property type="entry name" value="Mopterin_synth/thiamin_S_b"/>
</dbReference>
<dbReference type="eggNOG" id="KOG4146">
    <property type="taxonomic scope" value="Eukaryota"/>
</dbReference>
<dbReference type="CDD" id="cd01764">
    <property type="entry name" value="Ubl_Urm1"/>
    <property type="match status" value="1"/>
</dbReference>
<proteinExistence type="inferred from homology"/>
<evidence type="ECO:0000256" key="2">
    <source>
        <dbReference type="ARBA" id="ARBA00022499"/>
    </source>
</evidence>
<dbReference type="InterPro" id="IPR015221">
    <property type="entry name" value="Urm1"/>
</dbReference>